<dbReference type="GO" id="GO:0004222">
    <property type="term" value="F:metalloendopeptidase activity"/>
    <property type="evidence" value="ECO:0007669"/>
    <property type="project" value="TreeGrafter"/>
</dbReference>
<reference evidence="12" key="1">
    <citation type="submission" date="2021-07" db="EMBL/GenBank/DDBJ databases">
        <title>New genus and species of the family Alcaligenaceae.</title>
        <authorList>
            <person name="Hahn M.W."/>
        </authorList>
    </citation>
    <scope>NUCLEOTIDE SEQUENCE</scope>
    <source>
        <strain evidence="12">LF4-65</strain>
    </source>
</reference>
<dbReference type="AlphaFoldDB" id="A0A953N9Z7"/>
<gene>
    <name evidence="12" type="ORF">KZZ10_07240</name>
</gene>
<evidence type="ECO:0000313" key="12">
    <source>
        <dbReference type="EMBL" id="MBZ1350438.1"/>
    </source>
</evidence>
<keyword evidence="7" id="KW-0482">Metalloprotease</keyword>
<evidence type="ECO:0000256" key="1">
    <source>
        <dbReference type="ARBA" id="ARBA00001947"/>
    </source>
</evidence>
<feature type="domain" description="DD-carboxypeptidase/endopeptidase Mpg-like N-terminal" evidence="11">
    <location>
        <begin position="97"/>
        <end position="158"/>
    </location>
</feature>
<keyword evidence="8" id="KW-1133">Transmembrane helix</keyword>
<evidence type="ECO:0000259" key="11">
    <source>
        <dbReference type="Pfam" id="PF22310"/>
    </source>
</evidence>
<dbReference type="SUPFAM" id="SSF51261">
    <property type="entry name" value="Duplicated hybrid motif"/>
    <property type="match status" value="1"/>
</dbReference>
<feature type="domain" description="M23ase beta-sheet core" evidence="9">
    <location>
        <begin position="332"/>
        <end position="428"/>
    </location>
</feature>
<dbReference type="InterPro" id="IPR045834">
    <property type="entry name" value="Csd3_N2"/>
</dbReference>
<keyword evidence="8" id="KW-0472">Membrane</keyword>
<accession>A0A953N9Z7</accession>
<dbReference type="InterPro" id="IPR050570">
    <property type="entry name" value="Cell_wall_metabolism_enzyme"/>
</dbReference>
<dbReference type="CDD" id="cd12797">
    <property type="entry name" value="M23_peptidase"/>
    <property type="match status" value="1"/>
</dbReference>
<dbReference type="InterPro" id="IPR011055">
    <property type="entry name" value="Dup_hybrid_motif"/>
</dbReference>
<dbReference type="InterPro" id="IPR054512">
    <property type="entry name" value="NMB0315-like_N"/>
</dbReference>
<comment type="subcellular location">
    <subcellularLocation>
        <location evidence="2">Cell envelope</location>
    </subcellularLocation>
</comment>
<evidence type="ECO:0000256" key="3">
    <source>
        <dbReference type="ARBA" id="ARBA00022670"/>
    </source>
</evidence>
<evidence type="ECO:0000259" key="9">
    <source>
        <dbReference type="Pfam" id="PF01551"/>
    </source>
</evidence>
<keyword evidence="4" id="KW-0479">Metal-binding</keyword>
<dbReference type="InterPro" id="IPR016047">
    <property type="entry name" value="M23ase_b-sheet_dom"/>
</dbReference>
<sequence>MRNGEAHTFLFQDSFYMHSVSDTPERRSSLVPGAIISLALVAGLAAVALGVVHPPQTERTDLIEQPIPEQRLVQNVVPFPLPADPTPVEHTATETPYITETRIRAGDTLASVLKRVDVSNSDLLNFLAREPKARSIYKLFAGRTVQAGSDHNGNLLWVRYIYSPNSEVNGQGIAKTLQISTTESGFKAEELELPLESHTEVAVGTIRTSLFAATDIAGIPDGITSQMAEVLSSKIDFLRGLRPGDQFRVVYETRSIGGRIAGAGRVLALEFVNGGKPYSAVWFSPDGETGSYYDLEGESLRGAFLRNSLKFSRVSSTFGMRTIRGVQAWSGFHPGVDYAAPMGTPIHATADGTVDFVGWRDGYGNTIILRHHSKITTLYAHQSRFADGIKAGSKVSQGQLIGYVGSTGWSTGPHLHYEFRVADKPIDPLQATANMPVSKPLEPEHRALFAKVIAPYQQQLQVLAKYQEAIPESSNVASR</sequence>
<dbReference type="GO" id="GO:0006508">
    <property type="term" value="P:proteolysis"/>
    <property type="evidence" value="ECO:0007669"/>
    <property type="project" value="UniProtKB-KW"/>
</dbReference>
<dbReference type="GO" id="GO:0046872">
    <property type="term" value="F:metal ion binding"/>
    <property type="evidence" value="ECO:0007669"/>
    <property type="project" value="UniProtKB-KW"/>
</dbReference>
<evidence type="ECO:0000256" key="4">
    <source>
        <dbReference type="ARBA" id="ARBA00022723"/>
    </source>
</evidence>
<feature type="transmembrane region" description="Helical" evidence="8">
    <location>
        <begin position="30"/>
        <end position="52"/>
    </location>
</feature>
<feature type="domain" description="Csd3-like second N-terminal" evidence="10">
    <location>
        <begin position="199"/>
        <end position="318"/>
    </location>
</feature>
<dbReference type="Gene3D" id="3.10.450.350">
    <property type="match status" value="2"/>
</dbReference>
<comment type="cofactor">
    <cofactor evidence="1">
        <name>Zn(2+)</name>
        <dbReference type="ChEBI" id="CHEBI:29105"/>
    </cofactor>
</comment>
<evidence type="ECO:0000256" key="5">
    <source>
        <dbReference type="ARBA" id="ARBA00022801"/>
    </source>
</evidence>
<evidence type="ECO:0000256" key="8">
    <source>
        <dbReference type="SAM" id="Phobius"/>
    </source>
</evidence>
<evidence type="ECO:0000256" key="6">
    <source>
        <dbReference type="ARBA" id="ARBA00022833"/>
    </source>
</evidence>
<dbReference type="PANTHER" id="PTHR21666:SF288">
    <property type="entry name" value="CELL DIVISION PROTEIN YTFB"/>
    <property type="match status" value="1"/>
</dbReference>
<evidence type="ECO:0000256" key="7">
    <source>
        <dbReference type="ARBA" id="ARBA00023049"/>
    </source>
</evidence>
<dbReference type="Proteomes" id="UP000739565">
    <property type="component" value="Unassembled WGS sequence"/>
</dbReference>
<comment type="caution">
    <text evidence="12">The sequence shown here is derived from an EMBL/GenBank/DDBJ whole genome shotgun (WGS) entry which is preliminary data.</text>
</comment>
<evidence type="ECO:0000256" key="2">
    <source>
        <dbReference type="ARBA" id="ARBA00004196"/>
    </source>
</evidence>
<name>A0A953N9Z7_9BURK</name>
<protein>
    <submittedName>
        <fullName evidence="12">M23 family metallopeptidase</fullName>
    </submittedName>
</protein>
<keyword evidence="13" id="KW-1185">Reference proteome</keyword>
<keyword evidence="8" id="KW-0812">Transmembrane</keyword>
<keyword evidence="3" id="KW-0645">Protease</keyword>
<organism evidence="12 13">
    <name type="scientific">Zwartia hollandica</name>
    <dbReference type="NCBI Taxonomy" id="324606"/>
    <lineage>
        <taxon>Bacteria</taxon>
        <taxon>Pseudomonadati</taxon>
        <taxon>Pseudomonadota</taxon>
        <taxon>Betaproteobacteria</taxon>
        <taxon>Burkholderiales</taxon>
        <taxon>Alcaligenaceae</taxon>
        <taxon>Zwartia</taxon>
    </lineage>
</organism>
<proteinExistence type="predicted"/>
<dbReference type="Pfam" id="PF22310">
    <property type="entry name" value="NMB0315_dom_I"/>
    <property type="match status" value="1"/>
</dbReference>
<evidence type="ECO:0000259" key="10">
    <source>
        <dbReference type="Pfam" id="PF19425"/>
    </source>
</evidence>
<keyword evidence="5" id="KW-0378">Hydrolase</keyword>
<dbReference type="PANTHER" id="PTHR21666">
    <property type="entry name" value="PEPTIDASE-RELATED"/>
    <property type="match status" value="1"/>
</dbReference>
<dbReference type="Gene3D" id="2.70.70.10">
    <property type="entry name" value="Glucose Permease (Domain IIA)"/>
    <property type="match status" value="1"/>
</dbReference>
<dbReference type="EMBL" id="JAHXRI010000006">
    <property type="protein sequence ID" value="MBZ1350438.1"/>
    <property type="molecule type" value="Genomic_DNA"/>
</dbReference>
<evidence type="ECO:0000313" key="13">
    <source>
        <dbReference type="Proteomes" id="UP000739565"/>
    </source>
</evidence>
<dbReference type="Pfam" id="PF19425">
    <property type="entry name" value="Csd3_N2"/>
    <property type="match status" value="1"/>
</dbReference>
<dbReference type="GO" id="GO:0030313">
    <property type="term" value="C:cell envelope"/>
    <property type="evidence" value="ECO:0007669"/>
    <property type="project" value="UniProtKB-SubCell"/>
</dbReference>
<dbReference type="Pfam" id="PF01551">
    <property type="entry name" value="Peptidase_M23"/>
    <property type="match status" value="1"/>
</dbReference>
<keyword evidence="6" id="KW-0862">Zinc</keyword>